<accession>A0ABR1C0T6</accession>
<evidence type="ECO:0000256" key="1">
    <source>
        <dbReference type="SAM" id="SignalP"/>
    </source>
</evidence>
<reference evidence="2 3" key="1">
    <citation type="submission" date="2023-08" db="EMBL/GenBank/DDBJ databases">
        <title>A Necator americanus chromosomal reference genome.</title>
        <authorList>
            <person name="Ilik V."/>
            <person name="Petrzelkova K.J."/>
            <person name="Pardy F."/>
            <person name="Fuh T."/>
            <person name="Niatou-Singa F.S."/>
            <person name="Gouil Q."/>
            <person name="Baker L."/>
            <person name="Ritchie M.E."/>
            <person name="Jex A.R."/>
            <person name="Gazzola D."/>
            <person name="Li H."/>
            <person name="Toshio Fujiwara R."/>
            <person name="Zhan B."/>
            <person name="Aroian R.V."/>
            <person name="Pafco B."/>
            <person name="Schwarz E.M."/>
        </authorList>
    </citation>
    <scope>NUCLEOTIDE SEQUENCE [LARGE SCALE GENOMIC DNA]</scope>
    <source>
        <strain evidence="2 3">Aroian</strain>
        <tissue evidence="2">Whole animal</tissue>
    </source>
</reference>
<dbReference type="Proteomes" id="UP001303046">
    <property type="component" value="Unassembled WGS sequence"/>
</dbReference>
<evidence type="ECO:0000313" key="3">
    <source>
        <dbReference type="Proteomes" id="UP001303046"/>
    </source>
</evidence>
<keyword evidence="1" id="KW-0732">Signal</keyword>
<keyword evidence="3" id="KW-1185">Reference proteome</keyword>
<name>A0ABR1C0T6_NECAM</name>
<proteinExistence type="predicted"/>
<dbReference type="EMBL" id="JAVFWL010000002">
    <property type="protein sequence ID" value="KAK6732186.1"/>
    <property type="molecule type" value="Genomic_DNA"/>
</dbReference>
<evidence type="ECO:0000313" key="2">
    <source>
        <dbReference type="EMBL" id="KAK6732186.1"/>
    </source>
</evidence>
<feature type="signal peptide" evidence="1">
    <location>
        <begin position="1"/>
        <end position="24"/>
    </location>
</feature>
<sequence>MSWMAKSNIKGLLMFALQQLLVVSSSRRKNLPQARCNEDVVRNSVLGSFAYIDTGRDEQKYLLHHNLRPMGITHLKPVPPQIREVMPLTSVIF</sequence>
<comment type="caution">
    <text evidence="2">The sequence shown here is derived from an EMBL/GenBank/DDBJ whole genome shotgun (WGS) entry which is preliminary data.</text>
</comment>
<protein>
    <recommendedName>
        <fullName evidence="4">Secreted protein</fullName>
    </recommendedName>
</protein>
<organism evidence="2 3">
    <name type="scientific">Necator americanus</name>
    <name type="common">Human hookworm</name>
    <dbReference type="NCBI Taxonomy" id="51031"/>
    <lineage>
        <taxon>Eukaryota</taxon>
        <taxon>Metazoa</taxon>
        <taxon>Ecdysozoa</taxon>
        <taxon>Nematoda</taxon>
        <taxon>Chromadorea</taxon>
        <taxon>Rhabditida</taxon>
        <taxon>Rhabditina</taxon>
        <taxon>Rhabditomorpha</taxon>
        <taxon>Strongyloidea</taxon>
        <taxon>Ancylostomatidae</taxon>
        <taxon>Bunostominae</taxon>
        <taxon>Necator</taxon>
    </lineage>
</organism>
<feature type="chain" id="PRO_5045476619" description="Secreted protein" evidence="1">
    <location>
        <begin position="25"/>
        <end position="93"/>
    </location>
</feature>
<gene>
    <name evidence="2" type="primary">Necator_chrII.g4311</name>
    <name evidence="2" type="ORF">RB195_016519</name>
</gene>
<evidence type="ECO:0008006" key="4">
    <source>
        <dbReference type="Google" id="ProtNLM"/>
    </source>
</evidence>